<dbReference type="PANTHER" id="PTHR13808:SF1">
    <property type="entry name" value="HISTONE ACETYLTRANSFERASE"/>
    <property type="match status" value="1"/>
</dbReference>
<dbReference type="EMBL" id="JAQQBS010000002">
    <property type="protein sequence ID" value="KAK0172598.1"/>
    <property type="molecule type" value="Genomic_DNA"/>
</dbReference>
<evidence type="ECO:0000256" key="12">
    <source>
        <dbReference type="PROSITE-ProRule" id="PRU00203"/>
    </source>
</evidence>
<evidence type="ECO:0000256" key="5">
    <source>
        <dbReference type="ARBA" id="ARBA00022771"/>
    </source>
</evidence>
<comment type="caution">
    <text evidence="14">The sequence shown here is derived from an EMBL/GenBank/DDBJ whole genome shotgun (WGS) entry which is preliminary data.</text>
</comment>
<organism evidence="14 15">
    <name type="scientific">Microctonus aethiopoides</name>
    <dbReference type="NCBI Taxonomy" id="144406"/>
    <lineage>
        <taxon>Eukaryota</taxon>
        <taxon>Metazoa</taxon>
        <taxon>Ecdysozoa</taxon>
        <taxon>Arthropoda</taxon>
        <taxon>Hexapoda</taxon>
        <taxon>Insecta</taxon>
        <taxon>Pterygota</taxon>
        <taxon>Neoptera</taxon>
        <taxon>Endopterygota</taxon>
        <taxon>Hymenoptera</taxon>
        <taxon>Apocrita</taxon>
        <taxon>Ichneumonoidea</taxon>
        <taxon>Braconidae</taxon>
        <taxon>Euphorinae</taxon>
        <taxon>Microctonus</taxon>
    </lineage>
</organism>
<keyword evidence="6 12" id="KW-0862">Zinc</keyword>
<comment type="subcellular location">
    <subcellularLocation>
        <location evidence="1">Nucleus</location>
    </subcellularLocation>
</comment>
<dbReference type="EC" id="2.3.1.48" evidence="2"/>
<evidence type="ECO:0000256" key="2">
    <source>
        <dbReference type="ARBA" id="ARBA00013184"/>
    </source>
</evidence>
<dbReference type="Gene3D" id="1.20.1020.10">
    <property type="entry name" value="TAZ domain"/>
    <property type="match status" value="1"/>
</dbReference>
<dbReference type="GO" id="GO:0008270">
    <property type="term" value="F:zinc ion binding"/>
    <property type="evidence" value="ECO:0007669"/>
    <property type="project" value="UniProtKB-KW"/>
</dbReference>
<evidence type="ECO:0000256" key="11">
    <source>
        <dbReference type="ARBA" id="ARBA00048017"/>
    </source>
</evidence>
<keyword evidence="5 12" id="KW-0863">Zinc-finger</keyword>
<dbReference type="InterPro" id="IPR035898">
    <property type="entry name" value="TAZ_dom_sf"/>
</dbReference>
<evidence type="ECO:0000256" key="8">
    <source>
        <dbReference type="ARBA" id="ARBA00023015"/>
    </source>
</evidence>
<keyword evidence="7" id="KW-0156">Chromatin regulator</keyword>
<evidence type="ECO:0000313" key="14">
    <source>
        <dbReference type="EMBL" id="KAK0172598.1"/>
    </source>
</evidence>
<proteinExistence type="predicted"/>
<dbReference type="GO" id="GO:0000123">
    <property type="term" value="C:histone acetyltransferase complex"/>
    <property type="evidence" value="ECO:0007669"/>
    <property type="project" value="TreeGrafter"/>
</dbReference>
<keyword evidence="9" id="KW-0804">Transcription</keyword>
<feature type="domain" description="TAZ-type" evidence="13">
    <location>
        <begin position="364"/>
        <end position="444"/>
    </location>
</feature>
<name>A0AA39KSS9_9HYME</name>
<keyword evidence="3" id="KW-0808">Transferase</keyword>
<evidence type="ECO:0000256" key="4">
    <source>
        <dbReference type="ARBA" id="ARBA00022723"/>
    </source>
</evidence>
<dbReference type="SMART" id="SM00551">
    <property type="entry name" value="ZnF_TAZ"/>
    <property type="match status" value="1"/>
</dbReference>
<evidence type="ECO:0000256" key="9">
    <source>
        <dbReference type="ARBA" id="ARBA00023163"/>
    </source>
</evidence>
<evidence type="ECO:0000256" key="7">
    <source>
        <dbReference type="ARBA" id="ARBA00022853"/>
    </source>
</evidence>
<dbReference type="GO" id="GO:0005634">
    <property type="term" value="C:nucleus"/>
    <property type="evidence" value="ECO:0007669"/>
    <property type="project" value="UniProtKB-SubCell"/>
</dbReference>
<evidence type="ECO:0000259" key="13">
    <source>
        <dbReference type="PROSITE" id="PS50134"/>
    </source>
</evidence>
<dbReference type="InterPro" id="IPR013178">
    <property type="entry name" value="Histone_AcTrfase_Rtt109/CBP"/>
</dbReference>
<evidence type="ECO:0000256" key="1">
    <source>
        <dbReference type="ARBA" id="ARBA00004123"/>
    </source>
</evidence>
<comment type="catalytic activity">
    <reaction evidence="11">
        <text>L-lysyl-[protein] + acetyl-CoA = N(6)-acetyl-L-lysyl-[protein] + CoA + H(+)</text>
        <dbReference type="Rhea" id="RHEA:45948"/>
        <dbReference type="Rhea" id="RHEA-COMP:9752"/>
        <dbReference type="Rhea" id="RHEA-COMP:10731"/>
        <dbReference type="ChEBI" id="CHEBI:15378"/>
        <dbReference type="ChEBI" id="CHEBI:29969"/>
        <dbReference type="ChEBI" id="CHEBI:57287"/>
        <dbReference type="ChEBI" id="CHEBI:57288"/>
        <dbReference type="ChEBI" id="CHEBI:61930"/>
        <dbReference type="EC" id="2.3.1.48"/>
    </reaction>
</comment>
<dbReference type="InterPro" id="IPR000197">
    <property type="entry name" value="Znf_TAZ"/>
</dbReference>
<dbReference type="PANTHER" id="PTHR13808">
    <property type="entry name" value="CBP/P300-RELATED"/>
    <property type="match status" value="1"/>
</dbReference>
<evidence type="ECO:0000256" key="10">
    <source>
        <dbReference type="ARBA" id="ARBA00023242"/>
    </source>
</evidence>
<dbReference type="GO" id="GO:0031490">
    <property type="term" value="F:chromatin DNA binding"/>
    <property type="evidence" value="ECO:0007669"/>
    <property type="project" value="TreeGrafter"/>
</dbReference>
<dbReference type="SUPFAM" id="SSF57933">
    <property type="entry name" value="TAZ domain"/>
    <property type="match status" value="1"/>
</dbReference>
<evidence type="ECO:0000256" key="3">
    <source>
        <dbReference type="ARBA" id="ARBA00022679"/>
    </source>
</evidence>
<gene>
    <name evidence="14" type="ORF">PV328_005898</name>
</gene>
<accession>A0AA39KSS9</accession>
<dbReference type="Pfam" id="PF02135">
    <property type="entry name" value="zf-TAZ"/>
    <property type="match status" value="1"/>
</dbReference>
<dbReference type="GO" id="GO:0004402">
    <property type="term" value="F:histone acetyltransferase activity"/>
    <property type="evidence" value="ECO:0007669"/>
    <property type="project" value="InterPro"/>
</dbReference>
<feature type="zinc finger region" description="TAZ-type" evidence="12">
    <location>
        <begin position="364"/>
        <end position="444"/>
    </location>
</feature>
<dbReference type="PROSITE" id="PS50134">
    <property type="entry name" value="ZF_TAZ"/>
    <property type="match status" value="1"/>
</dbReference>
<keyword evidence="8" id="KW-0805">Transcription regulation</keyword>
<dbReference type="GO" id="GO:0045944">
    <property type="term" value="P:positive regulation of transcription by RNA polymerase II"/>
    <property type="evidence" value="ECO:0007669"/>
    <property type="project" value="TreeGrafter"/>
</dbReference>
<dbReference type="GO" id="GO:0005667">
    <property type="term" value="C:transcription regulator complex"/>
    <property type="evidence" value="ECO:0007669"/>
    <property type="project" value="TreeGrafter"/>
</dbReference>
<keyword evidence="4 12" id="KW-0479">Metal-binding</keyword>
<sequence length="535" mass="61523">MIRSVYQRFRTNEIREYYGFAADVWTNIISFAFWEQYRIPCAFVFKCGKIVENGLNYAIINVRCKDRSCSNSVRGVIKDAPLDEEPVVITMKCRDTCFQKHADVKRMITPEKARENLEELVARWSFNLTVINTPEIDADKTIIFEDLPSQATHDKKLNTHYVPGLYPDLVDKMKDFALWTNMNLRKKVKLSTTVNCTFSRLHIADILGGVNIFRSKIKKFVTDNCLDENQKKPKEDNWYENWKGLGKSETATDYYWASDYVNVSNKVEQKDSVSMSENHINFTSNTYLAESKSDQNDSLIITIQTVLRKTLQKLSRSSLDCSTILLKLLINRSETNGYLCVMEKKENNLNKGSSSTDAKLKGRAEIKKIEMRNRVEVLKHAHLCQDKNCLPKCWGMRKYIYHERGCNYGLRGRCAFCEYLFTVSYYHAIECQDKVCTVPHCLKIRGKLKYIQLRSPQAKLLGKMAKMSIKSTAQKSRIPNQLSPTSLPTIVSDMKCINIQSSAQPSTESKDFNTDNVATISPQMKPQAQVEAMEM</sequence>
<reference evidence="14" key="2">
    <citation type="submission" date="2023-03" db="EMBL/GenBank/DDBJ databases">
        <authorList>
            <person name="Inwood S.N."/>
            <person name="Skelly J.G."/>
            <person name="Guhlin J."/>
            <person name="Harrop T.W.R."/>
            <person name="Goldson S.G."/>
            <person name="Dearden P.K."/>
        </authorList>
    </citation>
    <scope>NUCLEOTIDE SEQUENCE</scope>
    <source>
        <strain evidence="14">Irish</strain>
        <tissue evidence="14">Whole body</tissue>
    </source>
</reference>
<dbReference type="Proteomes" id="UP001168990">
    <property type="component" value="Unassembled WGS sequence"/>
</dbReference>
<evidence type="ECO:0000313" key="15">
    <source>
        <dbReference type="Proteomes" id="UP001168990"/>
    </source>
</evidence>
<keyword evidence="15" id="KW-1185">Reference proteome</keyword>
<dbReference type="GO" id="GO:0003713">
    <property type="term" value="F:transcription coactivator activity"/>
    <property type="evidence" value="ECO:0007669"/>
    <property type="project" value="TreeGrafter"/>
</dbReference>
<evidence type="ECO:0000256" key="6">
    <source>
        <dbReference type="ARBA" id="ARBA00022833"/>
    </source>
</evidence>
<reference evidence="14" key="1">
    <citation type="journal article" date="2023" name="bioRxiv">
        <title>Scaffold-level genome assemblies of two parasitoid biocontrol wasps reveal the parthenogenesis mechanism and an associated novel virus.</title>
        <authorList>
            <person name="Inwood S."/>
            <person name="Skelly J."/>
            <person name="Guhlin J."/>
            <person name="Harrop T."/>
            <person name="Goldson S."/>
            <person name="Dearden P."/>
        </authorList>
    </citation>
    <scope>NUCLEOTIDE SEQUENCE</scope>
    <source>
        <strain evidence="14">Irish</strain>
        <tissue evidence="14">Whole body</tissue>
    </source>
</reference>
<keyword evidence="10" id="KW-0539">Nucleus</keyword>
<protein>
    <recommendedName>
        <fullName evidence="2">histone acetyltransferase</fullName>
        <ecNumber evidence="2">2.3.1.48</ecNumber>
    </recommendedName>
</protein>
<dbReference type="AlphaFoldDB" id="A0AA39KSS9"/>